<organism evidence="7 8">
    <name type="scientific">Pholiota conissans</name>
    <dbReference type="NCBI Taxonomy" id="109636"/>
    <lineage>
        <taxon>Eukaryota</taxon>
        <taxon>Fungi</taxon>
        <taxon>Dikarya</taxon>
        <taxon>Basidiomycota</taxon>
        <taxon>Agaricomycotina</taxon>
        <taxon>Agaricomycetes</taxon>
        <taxon>Agaricomycetidae</taxon>
        <taxon>Agaricales</taxon>
        <taxon>Agaricineae</taxon>
        <taxon>Strophariaceae</taxon>
        <taxon>Pholiota</taxon>
    </lineage>
</organism>
<dbReference type="PANTHER" id="PTHR43401:SF2">
    <property type="entry name" value="L-THREONINE 3-DEHYDROGENASE"/>
    <property type="match status" value="1"/>
</dbReference>
<evidence type="ECO:0000259" key="5">
    <source>
        <dbReference type="Pfam" id="PF00107"/>
    </source>
</evidence>
<name>A0A9P5ZA16_9AGAR</name>
<gene>
    <name evidence="7" type="ORF">BDN70DRAFT_918920</name>
</gene>
<dbReference type="GO" id="GO:0016491">
    <property type="term" value="F:oxidoreductase activity"/>
    <property type="evidence" value="ECO:0007669"/>
    <property type="project" value="UniProtKB-KW"/>
</dbReference>
<sequence length="399" mass="43306">MKEVTPRIFLQRHRASDASSIALICPPSTSFIYYNPAQTSAQSARRIDEILCRKMAANGTMDAVCYHAPRQLDIVTVPIPQISPDQVLLKVTCCGICGTDHHLAEGEFIGKFPLIPGHEIVGVISQVGEAVEGFAVGDRCVADNAILCEHCFYCRRGQHVLCENFESLGVTMAGGFAEYVAIQSKKLYKIKNLTDEEATLVEPASCAIHGMDKLSPAVGIEALVLGAGPTGLILAQLLKLNGASKVVIAANKGIKTQIARELDAGDEYIELDRDDPAPQWAKMKEDYKHGFDVVVEATGSEKVANDALGFVRRGGSLMIYGVYSNSDVVHWSPAKIFQDEIKIIGSFAQTHCFPRAVAYLDSGKIKVKGMVTDVFSIRDFDKALGKMNSRSACKVALRP</sequence>
<reference evidence="7" key="1">
    <citation type="submission" date="2020-11" db="EMBL/GenBank/DDBJ databases">
        <authorList>
            <consortium name="DOE Joint Genome Institute"/>
            <person name="Ahrendt S."/>
            <person name="Riley R."/>
            <person name="Andreopoulos W."/>
            <person name="Labutti K."/>
            <person name="Pangilinan J."/>
            <person name="Ruiz-Duenas F.J."/>
            <person name="Barrasa J.M."/>
            <person name="Sanchez-Garcia M."/>
            <person name="Camarero S."/>
            <person name="Miyauchi S."/>
            <person name="Serrano A."/>
            <person name="Linde D."/>
            <person name="Babiker R."/>
            <person name="Drula E."/>
            <person name="Ayuso-Fernandez I."/>
            <person name="Pacheco R."/>
            <person name="Padilla G."/>
            <person name="Ferreira P."/>
            <person name="Barriuso J."/>
            <person name="Kellner H."/>
            <person name="Castanera R."/>
            <person name="Alfaro M."/>
            <person name="Ramirez L."/>
            <person name="Pisabarro A.G."/>
            <person name="Kuo A."/>
            <person name="Tritt A."/>
            <person name="Lipzen A."/>
            <person name="He G."/>
            <person name="Yan M."/>
            <person name="Ng V."/>
            <person name="Cullen D."/>
            <person name="Martin F."/>
            <person name="Rosso M.-N."/>
            <person name="Henrissat B."/>
            <person name="Hibbett D."/>
            <person name="Martinez A.T."/>
            <person name="Grigoriev I.V."/>
        </authorList>
    </citation>
    <scope>NUCLEOTIDE SEQUENCE</scope>
    <source>
        <strain evidence="7">CIRM-BRFM 674</strain>
    </source>
</reference>
<dbReference type="CDD" id="cd08234">
    <property type="entry name" value="threonine_DH_like"/>
    <property type="match status" value="1"/>
</dbReference>
<evidence type="ECO:0000256" key="4">
    <source>
        <dbReference type="RuleBase" id="RU361277"/>
    </source>
</evidence>
<feature type="domain" description="Alcohol dehydrogenase-like N-terminal" evidence="6">
    <location>
        <begin position="84"/>
        <end position="191"/>
    </location>
</feature>
<dbReference type="Pfam" id="PF08240">
    <property type="entry name" value="ADH_N"/>
    <property type="match status" value="1"/>
</dbReference>
<dbReference type="Gene3D" id="3.40.50.720">
    <property type="entry name" value="NAD(P)-binding Rossmann-like Domain"/>
    <property type="match status" value="1"/>
</dbReference>
<dbReference type="PROSITE" id="PS00059">
    <property type="entry name" value="ADH_ZINC"/>
    <property type="match status" value="1"/>
</dbReference>
<dbReference type="GO" id="GO:0008270">
    <property type="term" value="F:zinc ion binding"/>
    <property type="evidence" value="ECO:0007669"/>
    <property type="project" value="InterPro"/>
</dbReference>
<dbReference type="InterPro" id="IPR011032">
    <property type="entry name" value="GroES-like_sf"/>
</dbReference>
<proteinExistence type="inferred from homology"/>
<evidence type="ECO:0000313" key="8">
    <source>
        <dbReference type="Proteomes" id="UP000807469"/>
    </source>
</evidence>
<dbReference type="InterPro" id="IPR036291">
    <property type="entry name" value="NAD(P)-bd_dom_sf"/>
</dbReference>
<evidence type="ECO:0000259" key="6">
    <source>
        <dbReference type="Pfam" id="PF08240"/>
    </source>
</evidence>
<keyword evidence="2 4" id="KW-0862">Zinc</keyword>
<keyword evidence="3" id="KW-0560">Oxidoreductase</keyword>
<dbReference type="Gene3D" id="3.90.180.10">
    <property type="entry name" value="Medium-chain alcohol dehydrogenases, catalytic domain"/>
    <property type="match status" value="1"/>
</dbReference>
<keyword evidence="8" id="KW-1185">Reference proteome</keyword>
<comment type="similarity">
    <text evidence="4">Belongs to the zinc-containing alcohol dehydrogenase family.</text>
</comment>
<evidence type="ECO:0000256" key="2">
    <source>
        <dbReference type="ARBA" id="ARBA00022833"/>
    </source>
</evidence>
<dbReference type="InterPro" id="IPR002328">
    <property type="entry name" value="ADH_Zn_CS"/>
</dbReference>
<evidence type="ECO:0000256" key="3">
    <source>
        <dbReference type="ARBA" id="ARBA00023002"/>
    </source>
</evidence>
<keyword evidence="1 4" id="KW-0479">Metal-binding</keyword>
<feature type="domain" description="Alcohol dehydrogenase-like C-terminal" evidence="5">
    <location>
        <begin position="229"/>
        <end position="359"/>
    </location>
</feature>
<dbReference type="SUPFAM" id="SSF50129">
    <property type="entry name" value="GroES-like"/>
    <property type="match status" value="1"/>
</dbReference>
<dbReference type="Pfam" id="PF00107">
    <property type="entry name" value="ADH_zinc_N"/>
    <property type="match status" value="1"/>
</dbReference>
<dbReference type="Proteomes" id="UP000807469">
    <property type="component" value="Unassembled WGS sequence"/>
</dbReference>
<dbReference type="SUPFAM" id="SSF51735">
    <property type="entry name" value="NAD(P)-binding Rossmann-fold domains"/>
    <property type="match status" value="1"/>
</dbReference>
<dbReference type="OrthoDB" id="5363962at2759"/>
<dbReference type="InterPro" id="IPR013149">
    <property type="entry name" value="ADH-like_C"/>
</dbReference>
<comment type="caution">
    <text evidence="7">The sequence shown here is derived from an EMBL/GenBank/DDBJ whole genome shotgun (WGS) entry which is preliminary data.</text>
</comment>
<dbReference type="InterPro" id="IPR050129">
    <property type="entry name" value="Zn_alcohol_dh"/>
</dbReference>
<evidence type="ECO:0000256" key="1">
    <source>
        <dbReference type="ARBA" id="ARBA00022723"/>
    </source>
</evidence>
<accession>A0A9P5ZA16</accession>
<comment type="cofactor">
    <cofactor evidence="4">
        <name>Zn(2+)</name>
        <dbReference type="ChEBI" id="CHEBI:29105"/>
    </cofactor>
</comment>
<evidence type="ECO:0000313" key="7">
    <source>
        <dbReference type="EMBL" id="KAF9482699.1"/>
    </source>
</evidence>
<dbReference type="EMBL" id="MU155162">
    <property type="protein sequence ID" value="KAF9482699.1"/>
    <property type="molecule type" value="Genomic_DNA"/>
</dbReference>
<dbReference type="PANTHER" id="PTHR43401">
    <property type="entry name" value="L-THREONINE 3-DEHYDROGENASE"/>
    <property type="match status" value="1"/>
</dbReference>
<dbReference type="AlphaFoldDB" id="A0A9P5ZA16"/>
<dbReference type="InterPro" id="IPR013154">
    <property type="entry name" value="ADH-like_N"/>
</dbReference>
<protein>
    <submittedName>
        <fullName evidence="7">GroES-like protein</fullName>
    </submittedName>
</protein>